<dbReference type="Gene3D" id="3.30.700.20">
    <property type="entry name" value="Hypothetical protein ph0010, domain 1"/>
    <property type="match status" value="1"/>
</dbReference>
<dbReference type="Proteomes" id="UP000178721">
    <property type="component" value="Unassembled WGS sequence"/>
</dbReference>
<protein>
    <submittedName>
        <fullName evidence="2">AmmeMemoRadiSam system protein A</fullName>
    </submittedName>
</protein>
<dbReference type="InterPro" id="IPR023473">
    <property type="entry name" value="AMMECR1"/>
</dbReference>
<name>A0A1G2E3B2_9BACT</name>
<proteinExistence type="predicted"/>
<dbReference type="InterPro" id="IPR002733">
    <property type="entry name" value="AMMECR1_domain"/>
</dbReference>
<comment type="caution">
    <text evidence="2">The sequence shown here is derived from an EMBL/GenBank/DDBJ whole genome shotgun (WGS) entry which is preliminary data.</text>
</comment>
<dbReference type="Gene3D" id="3.30.1490.150">
    <property type="entry name" value="Hypothetical protein ph0010, domain 2"/>
    <property type="match status" value="1"/>
</dbReference>
<dbReference type="PANTHER" id="PTHR13016:SF0">
    <property type="entry name" value="AMME SYNDROME CANDIDATE GENE 1 PROTEIN"/>
    <property type="match status" value="1"/>
</dbReference>
<organism evidence="2 3">
    <name type="scientific">Candidatus Nealsonbacteria bacterium RIFCSPHIGHO2_01_FULL_43_31</name>
    <dbReference type="NCBI Taxonomy" id="1801665"/>
    <lineage>
        <taxon>Bacteria</taxon>
        <taxon>Candidatus Nealsoniibacteriota</taxon>
    </lineage>
</organism>
<accession>A0A1G2E3B2</accession>
<dbReference type="PANTHER" id="PTHR13016">
    <property type="entry name" value="AMMECR1 HOMOLOG"/>
    <property type="match status" value="1"/>
</dbReference>
<dbReference type="InterPro" id="IPR027485">
    <property type="entry name" value="AMMECR1_N"/>
</dbReference>
<evidence type="ECO:0000313" key="3">
    <source>
        <dbReference type="Proteomes" id="UP000178721"/>
    </source>
</evidence>
<dbReference type="NCBIfam" id="TIGR04335">
    <property type="entry name" value="AmmeMemoSam_A"/>
    <property type="match status" value="1"/>
</dbReference>
<dbReference type="PROSITE" id="PS51112">
    <property type="entry name" value="AMMECR1"/>
    <property type="match status" value="1"/>
</dbReference>
<evidence type="ECO:0000313" key="2">
    <source>
        <dbReference type="EMBL" id="OGZ19840.1"/>
    </source>
</evidence>
<dbReference type="InterPro" id="IPR036071">
    <property type="entry name" value="AMMECR1_dom_sf"/>
</dbReference>
<dbReference type="SUPFAM" id="SSF143447">
    <property type="entry name" value="AMMECR1-like"/>
    <property type="match status" value="1"/>
</dbReference>
<dbReference type="Pfam" id="PF01871">
    <property type="entry name" value="AMMECR1"/>
    <property type="match status" value="1"/>
</dbReference>
<reference evidence="2 3" key="1">
    <citation type="journal article" date="2016" name="Nat. Commun.">
        <title>Thousands of microbial genomes shed light on interconnected biogeochemical processes in an aquifer system.</title>
        <authorList>
            <person name="Anantharaman K."/>
            <person name="Brown C.T."/>
            <person name="Hug L.A."/>
            <person name="Sharon I."/>
            <person name="Castelle C.J."/>
            <person name="Probst A.J."/>
            <person name="Thomas B.C."/>
            <person name="Singh A."/>
            <person name="Wilkins M.J."/>
            <person name="Karaoz U."/>
            <person name="Brodie E.L."/>
            <person name="Williams K.H."/>
            <person name="Hubbard S.S."/>
            <person name="Banfield J.F."/>
        </authorList>
    </citation>
    <scope>NUCLEOTIDE SEQUENCE [LARGE SCALE GENOMIC DNA]</scope>
</reference>
<gene>
    <name evidence="2" type="ORF">A2654_01040</name>
</gene>
<dbReference type="EMBL" id="MHMA01000033">
    <property type="protein sequence ID" value="OGZ19840.1"/>
    <property type="molecule type" value="Genomic_DNA"/>
</dbReference>
<feature type="domain" description="AMMECR1" evidence="1">
    <location>
        <begin position="1"/>
        <end position="172"/>
    </location>
</feature>
<evidence type="ECO:0000259" key="1">
    <source>
        <dbReference type="PROSITE" id="PS51112"/>
    </source>
</evidence>
<dbReference type="AlphaFoldDB" id="A0A1G2E3B2"/>
<dbReference type="InterPro" id="IPR027623">
    <property type="entry name" value="AmmeMemoSam_A"/>
</dbReference>
<sequence>MNPYVLLAKEAVEKYVEERMIIAPTKDLPKEFFERKAGVFVTIEKDGRLRGCIGTYLPVRDNIGEEIIHNAIAAAVEDDRFGAIKKTELPHLSYIVYFLNKPEKVSDLAELDPKKFGIIVKAGGRSGLLLPDLKDVNTVAEQIAICCQKGGIMLKQDNVEIYKFTVEKHEED</sequence>